<dbReference type="InterPro" id="IPR029035">
    <property type="entry name" value="DHS-like_NAD/FAD-binding_dom"/>
</dbReference>
<evidence type="ECO:0000313" key="6">
    <source>
        <dbReference type="Proteomes" id="UP000886752"/>
    </source>
</evidence>
<dbReference type="EMBL" id="DXHV01000078">
    <property type="protein sequence ID" value="HIW01379.1"/>
    <property type="molecule type" value="Genomic_DNA"/>
</dbReference>
<dbReference type="Proteomes" id="UP000886752">
    <property type="component" value="Unassembled WGS sequence"/>
</dbReference>
<gene>
    <name evidence="5" type="ORF">H9894_09375</name>
</gene>
<feature type="binding site" evidence="2">
    <location>
        <position position="249"/>
    </location>
    <ligand>
        <name>Zn(2+)</name>
        <dbReference type="ChEBI" id="CHEBI:29105"/>
    </ligand>
</feature>
<feature type="binding site" evidence="2">
    <location>
        <position position="206"/>
    </location>
    <ligand>
        <name>Zn(2+)</name>
        <dbReference type="ChEBI" id="CHEBI:29105"/>
    </ligand>
</feature>
<dbReference type="AlphaFoldDB" id="A0A9D1PZ53"/>
<evidence type="ECO:0000313" key="5">
    <source>
        <dbReference type="EMBL" id="HIW01379.1"/>
    </source>
</evidence>
<comment type="caution">
    <text evidence="5">The sequence shown here is derived from an EMBL/GenBank/DDBJ whole genome shotgun (WGS) entry which is preliminary data.</text>
</comment>
<feature type="compositionally biased region" description="Low complexity" evidence="3">
    <location>
        <begin position="1"/>
        <end position="20"/>
    </location>
</feature>
<evidence type="ECO:0000256" key="2">
    <source>
        <dbReference type="PROSITE-ProRule" id="PRU00236"/>
    </source>
</evidence>
<dbReference type="GO" id="GO:0046872">
    <property type="term" value="F:metal ion binding"/>
    <property type="evidence" value="ECO:0007669"/>
    <property type="project" value="UniProtKB-KW"/>
</dbReference>
<feature type="region of interest" description="Disordered" evidence="3">
    <location>
        <begin position="1"/>
        <end position="29"/>
    </location>
</feature>
<organism evidence="5 6">
    <name type="scientific">Candidatus Desulfovibrio intestinipullorum</name>
    <dbReference type="NCBI Taxonomy" id="2838536"/>
    <lineage>
        <taxon>Bacteria</taxon>
        <taxon>Pseudomonadati</taxon>
        <taxon>Thermodesulfobacteriota</taxon>
        <taxon>Desulfovibrionia</taxon>
        <taxon>Desulfovibrionales</taxon>
        <taxon>Desulfovibrionaceae</taxon>
        <taxon>Desulfovibrio</taxon>
    </lineage>
</organism>
<keyword evidence="1" id="KW-0520">NAD</keyword>
<keyword evidence="2" id="KW-0479">Metal-binding</keyword>
<accession>A0A9D1PZ53</accession>
<evidence type="ECO:0000256" key="3">
    <source>
        <dbReference type="SAM" id="MobiDB-lite"/>
    </source>
</evidence>
<feature type="binding site" evidence="2">
    <location>
        <position position="210"/>
    </location>
    <ligand>
        <name>Zn(2+)</name>
        <dbReference type="ChEBI" id="CHEBI:29105"/>
    </ligand>
</feature>
<dbReference type="PROSITE" id="PS50305">
    <property type="entry name" value="SIRTUIN"/>
    <property type="match status" value="1"/>
</dbReference>
<keyword evidence="2" id="KW-0862">Zinc</keyword>
<name>A0A9D1PZ53_9BACT</name>
<feature type="binding site" evidence="2">
    <location>
        <position position="241"/>
    </location>
    <ligand>
        <name>Zn(2+)</name>
        <dbReference type="ChEBI" id="CHEBI:29105"/>
    </ligand>
</feature>
<feature type="domain" description="Deacetylase sirtuin-type" evidence="4">
    <location>
        <begin position="66"/>
        <end position="362"/>
    </location>
</feature>
<evidence type="ECO:0000256" key="1">
    <source>
        <dbReference type="ARBA" id="ARBA00023027"/>
    </source>
</evidence>
<comment type="caution">
    <text evidence="2">Lacks conserved residue(s) required for the propagation of feature annotation.</text>
</comment>
<reference evidence="5" key="1">
    <citation type="journal article" date="2021" name="PeerJ">
        <title>Extensive microbial diversity within the chicken gut microbiome revealed by metagenomics and culture.</title>
        <authorList>
            <person name="Gilroy R."/>
            <person name="Ravi A."/>
            <person name="Getino M."/>
            <person name="Pursley I."/>
            <person name="Horton D.L."/>
            <person name="Alikhan N.F."/>
            <person name="Baker D."/>
            <person name="Gharbi K."/>
            <person name="Hall N."/>
            <person name="Watson M."/>
            <person name="Adriaenssens E.M."/>
            <person name="Foster-Nyarko E."/>
            <person name="Jarju S."/>
            <person name="Secka A."/>
            <person name="Antonio M."/>
            <person name="Oren A."/>
            <person name="Chaudhuri R.R."/>
            <person name="La Ragione R."/>
            <person name="Hildebrand F."/>
            <person name="Pallen M.J."/>
        </authorList>
    </citation>
    <scope>NUCLEOTIDE SEQUENCE</scope>
    <source>
        <strain evidence="5">ChiHecec2B26-446</strain>
    </source>
</reference>
<dbReference type="Gene3D" id="3.40.50.1220">
    <property type="entry name" value="TPP-binding domain"/>
    <property type="match status" value="1"/>
</dbReference>
<dbReference type="SUPFAM" id="SSF52467">
    <property type="entry name" value="DHS-like NAD/FAD-binding domain"/>
    <property type="match status" value="1"/>
</dbReference>
<sequence>MTSASGSSTPPAPATGAEEGQTWRATQEQREGAVDLAPLLSGSNPWTVTQASAGSLRNRAVLQCDRERFSVDPEAVDRLFLELCASEALLVGVGSGLSFAAGYDYGGAVFARFFADFIARYHFSDMYRGGFHQFSSPEEHWAYWSRLILLACYHEPPGTTCSKLVRLLAGRDAFVFTTNVDHCLARAGVPEERLFAIQGDFGLWQCSRACHPKTYVNEAQVRRMVAEQRNGRIPSDLVPYCPVCAAPMCMNLRGGHPFVEDEAWEKACTRYQEFLEHIEGKRVLYLLLGIGDNTPTIIRTPLCRMARANPRSFIASISLEDRGHALAGTAVEDDPDLAGRCLHLQADIDLVLDLLLKRQEQKR</sequence>
<dbReference type="InterPro" id="IPR026590">
    <property type="entry name" value="Ssirtuin_cat_dom"/>
</dbReference>
<reference evidence="5" key="2">
    <citation type="submission" date="2021-04" db="EMBL/GenBank/DDBJ databases">
        <authorList>
            <person name="Gilroy R."/>
        </authorList>
    </citation>
    <scope>NUCLEOTIDE SEQUENCE</scope>
    <source>
        <strain evidence="5">ChiHecec2B26-446</strain>
    </source>
</reference>
<evidence type="ECO:0000259" key="4">
    <source>
        <dbReference type="PROSITE" id="PS50305"/>
    </source>
</evidence>
<proteinExistence type="predicted"/>
<protein>
    <recommendedName>
        <fullName evidence="4">Deacetylase sirtuin-type domain-containing protein</fullName>
    </recommendedName>
</protein>